<evidence type="ECO:0000256" key="5">
    <source>
        <dbReference type="ARBA" id="ARBA00066962"/>
    </source>
</evidence>
<keyword evidence="2 6" id="KW-0378">Hydrolase</keyword>
<dbReference type="Gene3D" id="2.60.40.1760">
    <property type="entry name" value="glycosyl hydrolase (family 31)"/>
    <property type="match status" value="1"/>
</dbReference>
<evidence type="ECO:0000256" key="3">
    <source>
        <dbReference type="ARBA" id="ARBA00023295"/>
    </source>
</evidence>
<feature type="domain" description="Glycoside hydrolase family 31 TIM barrel" evidence="7">
    <location>
        <begin position="261"/>
        <end position="574"/>
    </location>
</feature>
<dbReference type="Pfam" id="PF13802">
    <property type="entry name" value="Gal_mutarotas_2"/>
    <property type="match status" value="1"/>
</dbReference>
<dbReference type="InterPro" id="IPR000322">
    <property type="entry name" value="Glyco_hydro_31_TIM"/>
</dbReference>
<keyword evidence="11" id="KW-1185">Reference proteome</keyword>
<comment type="similarity">
    <text evidence="1 6">Belongs to the glycosyl hydrolase 31 family.</text>
</comment>
<evidence type="ECO:0000259" key="7">
    <source>
        <dbReference type="Pfam" id="PF01055"/>
    </source>
</evidence>
<dbReference type="GO" id="GO:0061634">
    <property type="term" value="F:alpha-D-xyloside xylohydrolase"/>
    <property type="evidence" value="ECO:0007669"/>
    <property type="project" value="UniProtKB-EC"/>
</dbReference>
<dbReference type="Proteomes" id="UP000310636">
    <property type="component" value="Unassembled WGS sequence"/>
</dbReference>
<dbReference type="GO" id="GO:0030246">
    <property type="term" value="F:carbohydrate binding"/>
    <property type="evidence" value="ECO:0007669"/>
    <property type="project" value="InterPro"/>
</dbReference>
<dbReference type="NCBIfam" id="NF007940">
    <property type="entry name" value="PRK10658.1"/>
    <property type="match status" value="1"/>
</dbReference>
<dbReference type="SUPFAM" id="SSF117125">
    <property type="entry name" value="Putative glucosidase YicI, C-terminal domain"/>
    <property type="match status" value="1"/>
</dbReference>
<dbReference type="InterPro" id="IPR048395">
    <property type="entry name" value="Glyco_hydro_31_C"/>
</dbReference>
<name>A0A4S4BM60_9BACL</name>
<evidence type="ECO:0000259" key="9">
    <source>
        <dbReference type="Pfam" id="PF21365"/>
    </source>
</evidence>
<dbReference type="InterPro" id="IPR025887">
    <property type="entry name" value="Glyco_hydro_31_N_dom"/>
</dbReference>
<dbReference type="SUPFAM" id="SSF51011">
    <property type="entry name" value="Glycosyl hydrolase domain"/>
    <property type="match status" value="1"/>
</dbReference>
<dbReference type="PANTHER" id="PTHR43053">
    <property type="entry name" value="GLYCOSIDASE FAMILY 31"/>
    <property type="match status" value="1"/>
</dbReference>
<organism evidence="10 11">
    <name type="scientific">Cohnella fermenti</name>
    <dbReference type="NCBI Taxonomy" id="2565925"/>
    <lineage>
        <taxon>Bacteria</taxon>
        <taxon>Bacillati</taxon>
        <taxon>Bacillota</taxon>
        <taxon>Bacilli</taxon>
        <taxon>Bacillales</taxon>
        <taxon>Paenibacillaceae</taxon>
        <taxon>Cohnella</taxon>
    </lineage>
</organism>
<keyword evidence="3 6" id="KW-0326">Glycosidase</keyword>
<reference evidence="10 11" key="1">
    <citation type="submission" date="2019-04" db="EMBL/GenBank/DDBJ databases">
        <title>Cohnella sp. nov. isolated from preserved vegetables.</title>
        <authorList>
            <person name="Lin S.-Y."/>
            <person name="Hung M.-H."/>
            <person name="Young C.-C."/>
        </authorList>
    </citation>
    <scope>NUCLEOTIDE SEQUENCE [LARGE SCALE GENOMIC DNA]</scope>
    <source>
        <strain evidence="10 11">CC-MHH1044</strain>
    </source>
</reference>
<comment type="caution">
    <text evidence="10">The sequence shown here is derived from an EMBL/GenBank/DDBJ whole genome shotgun (WGS) entry which is preliminary data.</text>
</comment>
<evidence type="ECO:0000259" key="8">
    <source>
        <dbReference type="Pfam" id="PF13802"/>
    </source>
</evidence>
<evidence type="ECO:0000256" key="1">
    <source>
        <dbReference type="ARBA" id="ARBA00007806"/>
    </source>
</evidence>
<dbReference type="InterPro" id="IPR050985">
    <property type="entry name" value="Alpha-glycosidase_related"/>
</dbReference>
<evidence type="ECO:0000256" key="2">
    <source>
        <dbReference type="ARBA" id="ARBA00022801"/>
    </source>
</evidence>
<dbReference type="SUPFAM" id="SSF74650">
    <property type="entry name" value="Galactose mutarotase-like"/>
    <property type="match status" value="1"/>
</dbReference>
<comment type="catalytic activity">
    <reaction evidence="4">
        <text>Hydrolysis of terminal, non-reducing alpha-D-xylose residues with release of alpha-D-xylose.</text>
        <dbReference type="EC" id="3.2.1.177"/>
    </reaction>
</comment>
<dbReference type="FunFam" id="3.20.20.80:FF:000053">
    <property type="entry name" value="Alpha-xylosidase YicI"/>
    <property type="match status" value="1"/>
</dbReference>
<evidence type="ECO:0000313" key="11">
    <source>
        <dbReference type="Proteomes" id="UP000310636"/>
    </source>
</evidence>
<dbReference type="RefSeq" id="WP_136371682.1">
    <property type="nucleotide sequence ID" value="NZ_SSOB01000028.1"/>
</dbReference>
<dbReference type="InterPro" id="IPR011013">
    <property type="entry name" value="Gal_mutarotase_sf_dom"/>
</dbReference>
<accession>A0A4S4BM60</accession>
<gene>
    <name evidence="10" type="primary">yicI</name>
    <name evidence="10" type="ORF">E6C55_20455</name>
</gene>
<dbReference type="GO" id="GO:0005975">
    <property type="term" value="P:carbohydrate metabolic process"/>
    <property type="evidence" value="ECO:0007669"/>
    <property type="project" value="InterPro"/>
</dbReference>
<dbReference type="EC" id="3.2.1.177" evidence="5"/>
<feature type="domain" description="Glycoside hydrolase family 31 N-terminal" evidence="8">
    <location>
        <begin position="55"/>
        <end position="218"/>
    </location>
</feature>
<dbReference type="Pfam" id="PF01055">
    <property type="entry name" value="Glyco_hydro_31_2nd"/>
    <property type="match status" value="1"/>
</dbReference>
<evidence type="ECO:0000313" key="10">
    <source>
        <dbReference type="EMBL" id="THF75878.1"/>
    </source>
</evidence>
<dbReference type="EMBL" id="SSOB01000028">
    <property type="protein sequence ID" value="THF75878.1"/>
    <property type="molecule type" value="Genomic_DNA"/>
</dbReference>
<dbReference type="SUPFAM" id="SSF51445">
    <property type="entry name" value="(Trans)glycosidases"/>
    <property type="match status" value="1"/>
</dbReference>
<dbReference type="OrthoDB" id="176168at2"/>
<dbReference type="PANTHER" id="PTHR43053:SF4">
    <property type="entry name" value="MYOGENESIS-REGULATING GLYCOSIDASE"/>
    <property type="match status" value="1"/>
</dbReference>
<dbReference type="Pfam" id="PF21365">
    <property type="entry name" value="Glyco_hydro_31_3rd"/>
    <property type="match status" value="1"/>
</dbReference>
<dbReference type="InterPro" id="IPR017853">
    <property type="entry name" value="GH"/>
</dbReference>
<dbReference type="CDD" id="cd06593">
    <property type="entry name" value="GH31_xylosidase_YicI"/>
    <property type="match status" value="1"/>
</dbReference>
<dbReference type="Gene3D" id="3.20.20.80">
    <property type="entry name" value="Glycosidases"/>
    <property type="match status" value="1"/>
</dbReference>
<dbReference type="Gene3D" id="2.60.40.1180">
    <property type="entry name" value="Golgi alpha-mannosidase II"/>
    <property type="match status" value="2"/>
</dbReference>
<proteinExistence type="inferred from homology"/>
<feature type="domain" description="Glycosyl hydrolase family 31 C-terminal" evidence="9">
    <location>
        <begin position="584"/>
        <end position="669"/>
    </location>
</feature>
<dbReference type="CDD" id="cd14752">
    <property type="entry name" value="GH31_N"/>
    <property type="match status" value="1"/>
</dbReference>
<sequence length="783" mass="87630">MKFSNGYWMTREGYEVLSPYEVHDVRVNGDSITVYAAHRHLEHRGNTLNEPLMTMEFSSPQKDVIRAKFYHHKGRKRGTPDSFALKAHGNASVAIDNNETFVSLTSGDTTVTITKAHPVAITYSHTGRILTGSGSRQTAFVRAQDGKHHFREQLNLAVGETVYGLGERFSAFVKNGQTVDIWNEDGGTASEQAYKNVPFYVTNRGYGVFVNHPELVSFEVASEKVSKNQFSVAGEQLEYYIIGGDSLKDVLGGYTSLTGKPSLPPAWTFGLWLTTSFTTNYDEATVNSFIDGMADRDLPLAVFHFDCFWMKEYQWCDFEWDERVFPDPQGMLQRLKAKGLKICVWINPYIAQRSPLFDEGMERGYLLKRPDGSVWQWDLWQYGMGIVDFTNPDACRWFGDKLRALVDMGVDSFKTDFGERIPTDVVYFDGSDPQQMHNYYTQLYNKVVFEVLEEKLGVGEAALFARSATAGGQQFPVHWGGDCEATFESMAESLRGGLSLGLSGFGFWSHDIGGFEQSATPDLYKRWVAFGLLSSHSRLHGSTSYRVPWLFDEEAVDVLRRFTKLKLSLMPYLFGQAAQASRLGLPMMRAMVLEFPGDRTADYLDRQYMLGDSLLVAPIFNEDGRSSYYLPQGRWTHFLTGESVPGGVWRDETYDYFNLPLYARENSIIPVGASDDRPEYEYAEGVAFHVFALQDGAYASVAIPDLRGADKLRATASHSGGEIAFEVRDEATGDSAAVGWQVVLRGIRQVTGVAGGTFEPSGQGVVIRPERGASKLIIKLQAE</sequence>
<protein>
    <recommendedName>
        <fullName evidence="5">alpha-D-xyloside xylohydrolase</fullName>
        <ecNumber evidence="5">3.2.1.177</ecNumber>
    </recommendedName>
</protein>
<dbReference type="AlphaFoldDB" id="A0A4S4BM60"/>
<evidence type="ECO:0000256" key="6">
    <source>
        <dbReference type="RuleBase" id="RU361185"/>
    </source>
</evidence>
<dbReference type="InterPro" id="IPR013780">
    <property type="entry name" value="Glyco_hydro_b"/>
</dbReference>
<evidence type="ECO:0000256" key="4">
    <source>
        <dbReference type="ARBA" id="ARBA00052064"/>
    </source>
</evidence>